<accession>A0A1U8HND1</accession>
<reference evidence="2" key="2">
    <citation type="submission" date="2025-08" db="UniProtKB">
        <authorList>
            <consortium name="RefSeq"/>
        </authorList>
    </citation>
    <scope>IDENTIFICATION</scope>
</reference>
<dbReference type="PaxDb" id="3635-A0A1U8HND1"/>
<dbReference type="InterPro" id="IPR032567">
    <property type="entry name" value="RTL1-rel"/>
</dbReference>
<dbReference type="KEGG" id="ghi:107887838"/>
<sequence length="152" mass="17138">MVYAARRRKESDDSDVTASTFFIHSIPYYALIDIGSTYSYIASVVSANLGLTIENTTREFSMIRMDWVVEYRVSLDCATKRVTLRSTENNEVIMIVGDICTVKEFPNVFLEELPRVPLDIEVEFGIDLLLGTTPVSIASNRMALKELTELKA</sequence>
<dbReference type="RefSeq" id="XP_016667552.1">
    <property type="nucleotide sequence ID" value="XM_016812063.1"/>
</dbReference>
<dbReference type="Pfam" id="PF08284">
    <property type="entry name" value="RVP_2"/>
    <property type="match status" value="1"/>
</dbReference>
<protein>
    <submittedName>
        <fullName evidence="2">Uncharacterized protein</fullName>
    </submittedName>
</protein>
<evidence type="ECO:0000313" key="1">
    <source>
        <dbReference type="Proteomes" id="UP000818029"/>
    </source>
</evidence>
<dbReference type="AlphaFoldDB" id="A0A1U8HND1"/>
<dbReference type="PANTHER" id="PTHR15503:SF45">
    <property type="entry name" value="RNA-DIRECTED DNA POLYMERASE HOMOLOG"/>
    <property type="match status" value="1"/>
</dbReference>
<dbReference type="Proteomes" id="UP000818029">
    <property type="component" value="Chromosome A03"/>
</dbReference>
<gene>
    <name evidence="2" type="primary">LOC107887838</name>
</gene>
<dbReference type="PANTHER" id="PTHR15503">
    <property type="entry name" value="LDOC1 RELATED"/>
    <property type="match status" value="1"/>
</dbReference>
<organism evidence="1 2">
    <name type="scientific">Gossypium hirsutum</name>
    <name type="common">Upland cotton</name>
    <name type="synonym">Gossypium mexicanum</name>
    <dbReference type="NCBI Taxonomy" id="3635"/>
    <lineage>
        <taxon>Eukaryota</taxon>
        <taxon>Viridiplantae</taxon>
        <taxon>Streptophyta</taxon>
        <taxon>Embryophyta</taxon>
        <taxon>Tracheophyta</taxon>
        <taxon>Spermatophyta</taxon>
        <taxon>Magnoliopsida</taxon>
        <taxon>eudicotyledons</taxon>
        <taxon>Gunneridae</taxon>
        <taxon>Pentapetalae</taxon>
        <taxon>rosids</taxon>
        <taxon>malvids</taxon>
        <taxon>Malvales</taxon>
        <taxon>Malvaceae</taxon>
        <taxon>Malvoideae</taxon>
        <taxon>Gossypium</taxon>
    </lineage>
</organism>
<evidence type="ECO:0000313" key="2">
    <source>
        <dbReference type="RefSeq" id="XP_016667552.1"/>
    </source>
</evidence>
<dbReference type="OrthoDB" id="1749844at2759"/>
<reference evidence="1" key="1">
    <citation type="journal article" date="2020" name="Nat. Genet.">
        <title>Genomic diversifications of five Gossypium allopolyploid species and their impact on cotton improvement.</title>
        <authorList>
            <person name="Chen Z.J."/>
            <person name="Sreedasyam A."/>
            <person name="Ando A."/>
            <person name="Song Q."/>
            <person name="De Santiago L.M."/>
            <person name="Hulse-Kemp A.M."/>
            <person name="Ding M."/>
            <person name="Ye W."/>
            <person name="Kirkbride R.C."/>
            <person name="Jenkins J."/>
            <person name="Plott C."/>
            <person name="Lovell J."/>
            <person name="Lin Y.M."/>
            <person name="Vaughn R."/>
            <person name="Liu B."/>
            <person name="Simpson S."/>
            <person name="Scheffler B.E."/>
            <person name="Wen L."/>
            <person name="Saski C.A."/>
            <person name="Grover C.E."/>
            <person name="Hu G."/>
            <person name="Conover J.L."/>
            <person name="Carlson J.W."/>
            <person name="Shu S."/>
            <person name="Boston L.B."/>
            <person name="Williams M."/>
            <person name="Peterson D.G."/>
            <person name="McGee K."/>
            <person name="Jones D.C."/>
            <person name="Wendel J.F."/>
            <person name="Stelly D.M."/>
            <person name="Grimwood J."/>
            <person name="Schmutz J."/>
        </authorList>
    </citation>
    <scope>NUCLEOTIDE SEQUENCE [LARGE SCALE GENOMIC DNA]</scope>
    <source>
        <strain evidence="1">cv. TM-1</strain>
    </source>
</reference>
<name>A0A1U8HND1_GOSHI</name>
<dbReference type="GeneID" id="107887838"/>
<proteinExistence type="predicted"/>
<keyword evidence="1" id="KW-1185">Reference proteome</keyword>